<gene>
    <name evidence="2" type="ORF">A2571_02310</name>
</gene>
<dbReference type="PANTHER" id="PTHR37304:SF1">
    <property type="entry name" value="MEMBRANE PROTEIN"/>
    <property type="match status" value="1"/>
</dbReference>
<comment type="caution">
    <text evidence="2">The sequence shown here is derived from an EMBL/GenBank/DDBJ whole genome shotgun (WGS) entry which is preliminary data.</text>
</comment>
<evidence type="ECO:0008006" key="4">
    <source>
        <dbReference type="Google" id="ProtNLM"/>
    </source>
</evidence>
<dbReference type="EMBL" id="MHTJ01000003">
    <property type="protein sequence ID" value="OHA58580.1"/>
    <property type="molecule type" value="Genomic_DNA"/>
</dbReference>
<feature type="transmembrane region" description="Helical" evidence="1">
    <location>
        <begin position="45"/>
        <end position="65"/>
    </location>
</feature>
<accession>A0A1G2QDC1</accession>
<dbReference type="Proteomes" id="UP000177043">
    <property type="component" value="Unassembled WGS sequence"/>
</dbReference>
<reference evidence="2 3" key="1">
    <citation type="journal article" date="2016" name="Nat. Commun.">
        <title>Thousands of microbial genomes shed light on interconnected biogeochemical processes in an aquifer system.</title>
        <authorList>
            <person name="Anantharaman K."/>
            <person name="Brown C.T."/>
            <person name="Hug L.A."/>
            <person name="Sharon I."/>
            <person name="Castelle C.J."/>
            <person name="Probst A.J."/>
            <person name="Thomas B.C."/>
            <person name="Singh A."/>
            <person name="Wilkins M.J."/>
            <person name="Karaoz U."/>
            <person name="Brodie E.L."/>
            <person name="Williams K.H."/>
            <person name="Hubbard S.S."/>
            <person name="Banfield J.F."/>
        </authorList>
    </citation>
    <scope>NUCLEOTIDE SEQUENCE [LARGE SCALE GENOMIC DNA]</scope>
</reference>
<dbReference type="PANTHER" id="PTHR37304">
    <property type="entry name" value="MEMBRANE PROTEIN-RELATED"/>
    <property type="match status" value="1"/>
</dbReference>
<name>A0A1G2QDC1_9BACT</name>
<keyword evidence="1" id="KW-1133">Transmembrane helix</keyword>
<proteinExistence type="predicted"/>
<keyword evidence="1" id="KW-0812">Transmembrane</keyword>
<dbReference type="STRING" id="1802438.A2571_02310"/>
<dbReference type="Pfam" id="PF04070">
    <property type="entry name" value="DUF378"/>
    <property type="match status" value="1"/>
</dbReference>
<dbReference type="InterPro" id="IPR007211">
    <property type="entry name" value="DUF378"/>
</dbReference>
<organism evidence="2 3">
    <name type="scientific">Candidatus Vogelbacteria bacterium RIFOXYD1_FULL_44_32</name>
    <dbReference type="NCBI Taxonomy" id="1802438"/>
    <lineage>
        <taxon>Bacteria</taxon>
        <taxon>Candidatus Vogeliibacteriota</taxon>
    </lineage>
</organism>
<dbReference type="AlphaFoldDB" id="A0A1G2QDC1"/>
<evidence type="ECO:0000256" key="1">
    <source>
        <dbReference type="SAM" id="Phobius"/>
    </source>
</evidence>
<sequence>MHKKCSAAGVAWILVIIGAINWGLYGLGMLLGSNWNVVERLFSRWSTVEAIVYILVGLSAIYSLTGCRCKSCSIK</sequence>
<protein>
    <recommendedName>
        <fullName evidence="4">DUF378 domain-containing protein</fullName>
    </recommendedName>
</protein>
<evidence type="ECO:0000313" key="2">
    <source>
        <dbReference type="EMBL" id="OHA58580.1"/>
    </source>
</evidence>
<feature type="transmembrane region" description="Helical" evidence="1">
    <location>
        <begin position="7"/>
        <end position="25"/>
    </location>
</feature>
<evidence type="ECO:0000313" key="3">
    <source>
        <dbReference type="Proteomes" id="UP000177043"/>
    </source>
</evidence>
<keyword evidence="1" id="KW-0472">Membrane</keyword>